<dbReference type="EMBL" id="NHZQ01000335">
    <property type="protein sequence ID" value="PSK42497.1"/>
    <property type="molecule type" value="Genomic_DNA"/>
</dbReference>
<organism evidence="2 3">
    <name type="scientific">Elsinoe australis</name>
    <dbReference type="NCBI Taxonomy" id="40998"/>
    <lineage>
        <taxon>Eukaryota</taxon>
        <taxon>Fungi</taxon>
        <taxon>Dikarya</taxon>
        <taxon>Ascomycota</taxon>
        <taxon>Pezizomycotina</taxon>
        <taxon>Dothideomycetes</taxon>
        <taxon>Dothideomycetidae</taxon>
        <taxon>Myriangiales</taxon>
        <taxon>Elsinoaceae</taxon>
        <taxon>Elsinoe</taxon>
    </lineage>
</organism>
<sequence length="238" mass="25133">MFSHSAHLLPLLALSTSALAGLLPRQDCADTAWTTETPAPVTTTTYVNLDVFYTTSTVTAYALSPPASTHAQATAAPTTTSNAVAYVRRAPQATTLCEAAITSTTTALTPTTTLTSTWTFSRAVQVTTYLQACDASTNFGQTRGTLNINNRYHSFSSREINSSDSTVADCCLTCFKGAGSKAGCMSWGFNDNACSMTIVDAACPRGDAGTEAIMYPNEEKPFVGHGPCLKEVAYFVEG</sequence>
<keyword evidence="1" id="KW-0732">Signal</keyword>
<keyword evidence="3" id="KW-1185">Reference proteome</keyword>
<name>A0A2P7Z2R0_9PEZI</name>
<reference evidence="2 3" key="1">
    <citation type="submission" date="2017-05" db="EMBL/GenBank/DDBJ databases">
        <title>Draft genome sequence of Elsinoe australis.</title>
        <authorList>
            <person name="Cheng Q."/>
        </authorList>
    </citation>
    <scope>NUCLEOTIDE SEQUENCE [LARGE SCALE GENOMIC DNA]</scope>
    <source>
        <strain evidence="2 3">NL1</strain>
    </source>
</reference>
<feature type="signal peptide" evidence="1">
    <location>
        <begin position="1"/>
        <end position="20"/>
    </location>
</feature>
<accession>A0A2P7Z2R0</accession>
<evidence type="ECO:0000313" key="2">
    <source>
        <dbReference type="EMBL" id="PSK42497.1"/>
    </source>
</evidence>
<dbReference type="AlphaFoldDB" id="A0A2P7Z2R0"/>
<dbReference type="OrthoDB" id="3934179at2759"/>
<evidence type="ECO:0008006" key="4">
    <source>
        <dbReference type="Google" id="ProtNLM"/>
    </source>
</evidence>
<comment type="caution">
    <text evidence="2">The sequence shown here is derived from an EMBL/GenBank/DDBJ whole genome shotgun (WGS) entry which is preliminary data.</text>
</comment>
<gene>
    <name evidence="2" type="ORF">B9Z65_4411</name>
</gene>
<protein>
    <recommendedName>
        <fullName evidence="4">Apple domain-containing protein</fullName>
    </recommendedName>
</protein>
<evidence type="ECO:0000313" key="3">
    <source>
        <dbReference type="Proteomes" id="UP000243723"/>
    </source>
</evidence>
<feature type="chain" id="PRO_5015181792" description="Apple domain-containing protein" evidence="1">
    <location>
        <begin position="21"/>
        <end position="238"/>
    </location>
</feature>
<evidence type="ECO:0000256" key="1">
    <source>
        <dbReference type="SAM" id="SignalP"/>
    </source>
</evidence>
<dbReference type="Proteomes" id="UP000243723">
    <property type="component" value="Unassembled WGS sequence"/>
</dbReference>
<proteinExistence type="predicted"/>